<dbReference type="EC" id="2.3.2.27" evidence="2"/>
<evidence type="ECO:0000256" key="3">
    <source>
        <dbReference type="ARBA" id="ARBA00022614"/>
    </source>
</evidence>
<dbReference type="Proteomes" id="UP000537188">
    <property type="component" value="Unassembled WGS sequence"/>
</dbReference>
<dbReference type="RefSeq" id="WP_177115718.1">
    <property type="nucleotide sequence ID" value="NZ_JACARF010000045.1"/>
</dbReference>
<name>A0A7Y8FG98_9PSED</name>
<keyword evidence="6" id="KW-1035">Host cytoplasm</keyword>
<dbReference type="InterPro" id="IPR001611">
    <property type="entry name" value="Leu-rich_rpt"/>
</dbReference>
<keyword evidence="5" id="KW-0843">Virulence</keyword>
<dbReference type="Pfam" id="PF14496">
    <property type="entry name" value="NEL"/>
    <property type="match status" value="1"/>
</dbReference>
<comment type="catalytic activity">
    <reaction evidence="1">
        <text>S-ubiquitinyl-[E2 ubiquitin-conjugating enzyme]-L-cysteine + [acceptor protein]-L-lysine = [E2 ubiquitin-conjugating enzyme]-L-cysteine + N(6)-ubiquitinyl-[acceptor protein]-L-lysine.</text>
        <dbReference type="EC" id="2.3.2.27"/>
    </reaction>
</comment>
<comment type="caution">
    <text evidence="9">The sequence shown here is derived from an EMBL/GenBank/DDBJ whole genome shotgun (WGS) entry which is preliminary data.</text>
</comment>
<dbReference type="GO" id="GO:0061630">
    <property type="term" value="F:ubiquitin protein ligase activity"/>
    <property type="evidence" value="ECO:0007669"/>
    <property type="project" value="UniProtKB-EC"/>
</dbReference>
<evidence type="ECO:0000256" key="2">
    <source>
        <dbReference type="ARBA" id="ARBA00012483"/>
    </source>
</evidence>
<dbReference type="GO" id="GO:0005576">
    <property type="term" value="C:extracellular region"/>
    <property type="evidence" value="ECO:0007669"/>
    <property type="project" value="UniProtKB-UniRule"/>
</dbReference>
<comment type="similarity">
    <text evidence="6">Belongs to the LRR-containing bacterial E3 ligase family.</text>
</comment>
<keyword evidence="6" id="KW-0833">Ubl conjugation pathway</keyword>
<dbReference type="Gene3D" id="3.80.10.10">
    <property type="entry name" value="Ribonuclease Inhibitor"/>
    <property type="match status" value="3"/>
</dbReference>
<comment type="PTM">
    <text evidence="6">Ubiquitinated in the presence of host E1 ubiquitin-activating enzyme, E2 ubiquitin-conjugating enzyme and ubiquitin.</text>
</comment>
<accession>A0A7Y8FG98</accession>
<dbReference type="InterPro" id="IPR003591">
    <property type="entry name" value="Leu-rich_rpt_typical-subtyp"/>
</dbReference>
<dbReference type="GO" id="GO:0005737">
    <property type="term" value="C:cytoplasm"/>
    <property type="evidence" value="ECO:0007669"/>
    <property type="project" value="TreeGrafter"/>
</dbReference>
<dbReference type="PANTHER" id="PTHR48051">
    <property type="match status" value="1"/>
</dbReference>
<dbReference type="InterPro" id="IPR046673">
    <property type="entry name" value="ToxA_N"/>
</dbReference>
<reference evidence="9 10" key="1">
    <citation type="submission" date="2020-04" db="EMBL/GenBank/DDBJ databases">
        <title>Molecular characterization of pseudomonads from Agaricus bisporus reveal novel blotch 2 pathogens in Western Europe.</title>
        <authorList>
            <person name="Taparia T."/>
            <person name="Krijger M."/>
            <person name="Haynes E."/>
            <person name="Elpinstone J.G."/>
            <person name="Noble R."/>
            <person name="Van Der Wolf J."/>
        </authorList>
    </citation>
    <scope>NUCLEOTIDE SEQUENCE [LARGE SCALE GENOMIC DNA]</scope>
    <source>
        <strain evidence="9 10">IPO3781</strain>
    </source>
</reference>
<evidence type="ECO:0000256" key="1">
    <source>
        <dbReference type="ARBA" id="ARBA00000900"/>
    </source>
</evidence>
<feature type="active site" description="Glycyl thioester intermediate" evidence="6">
    <location>
        <position position="2138"/>
    </location>
</feature>
<dbReference type="InterPro" id="IPR029487">
    <property type="entry name" value="NEL_dom"/>
</dbReference>
<dbReference type="GO" id="GO:0016567">
    <property type="term" value="P:protein ubiquitination"/>
    <property type="evidence" value="ECO:0007669"/>
    <property type="project" value="InterPro"/>
</dbReference>
<evidence type="ECO:0000256" key="4">
    <source>
        <dbReference type="ARBA" id="ARBA00022737"/>
    </source>
</evidence>
<keyword evidence="3" id="KW-0433">Leucine-rich repeat</keyword>
<keyword evidence="6" id="KW-0832">Ubl conjugation</keyword>
<sequence>MTISTPAPEEGLHTALIKQRLPLWVAHSAGADIRRLRGGLLPGRVPAGPPPAWLTHAPAALRVALSVSQQRSHASNLALAKCMKLLKGPTEFAEPLLLKALSERFGQAPDAHKNALFYLRYRQAPVQHTLLQAALLNFEGNEDFSEVALGETSAIAPVDALVTDYGEFSRGGWPARYRYTEKLPIPPQDFSTLCRTLDLGRQYQDHLKQVFDAPDTAPQVRARMIQAQKDLLAVRLHTARIKQEVSESFYAVLLKLLAGTGGLTLDDRPVGYSQLSVLGCPLGEVVLIGPGVGADGDAAKALGWSALLTPVASAIDLLTSPPTFGRFVAWIPGAPLYPLKEYPSMQAFEKDLAINLRSSGYQRLLASRVPQGDAPAFLKRLKDRLHTYQWNATKGLYEQVYDQQISLNLRQTPISGELFGDLYEKHVQRLKDDALKLAVPTAEADRKAAQERHEHWLSLGMNLLNVAAFFVPGLGEVMLAVTAIQLGLEVYHGIESWKEGDLDAAWGHLESVALNVAFMATLGTAGALAARKPVIQVSKWVDGLVPVKLPSGEARLWKPDLEPYRSDVVLDPDLLPNAQGQYEVEGKIYVRIGDGVYEKGFDSRLKKWRIKHPDNPNAYQPELHSNHAGAWRAVHERPRDWERLTLLRRLGHDTLGFSDETLATIGDISGVSDEALRKIHIDGLPLPAPLADTLRQFRVDQEVDELVARIRSGAGLGRHYEHVLPLVVEMPRWPVGRVLEVFEGPEPWGRSRVYGSRASAADVRASIKITRGELRKGKLPQHVLADLGEDETAELLGSQANATSGSKEQAFNGRLADFAQKRKKALFDSLSRPMQAGLPDSEWLARRFPMLSRDAMAEVLAQASEQDRLQIRTQGRVPARLDNLARGVAQQVRLSRAIAGMQREALAGADSDRLALHSLERLPGWPGNLRLEVRADSIGGRVLDSIGPDSAPVRRYLVKDGDTFQACDANGAELNGKVPGSRNWFQSIMHALPDAARRELGVPLVSQDAELQRLLAQHGLSHRKQMSEFLKQRIARFRPKWRLPGGRPGYAMTGRGDAFAADASLVARVRDLYPDLSDEQASRFVLGRLGGGETTQQVFHLLTTRQREFDGLRATLDEWARAVGEPQHLAARRRQLAEDLIACWRQNLYRGIRPHARLNLQWGIRLPTLQADFSHVYALRLQGPAMLGENGSALFQQFPGLRQLDLYVAQAELGAVGERLRNLPNITRLSIDGDALNFANGLEPVLNGMPQLETLSLCGALESLDVSSLPNLETLNVSGSLATFPEGLASLERLVWTNLSGTRINRLPEALFQGSERVWRGLHLNWPTFEARDFLRVFDYLHDHPAHLVDEERLAQGYGEGSLRALRFGGVSSFQDMTAAFKGLGVSPRERVLGVNALRNEHTALVDELEAWKTRELRVDRRQVDFFYRQRAAENLLECWREGLDRRTGSDAQPGPSSAINPRINTLDLSGGVLGDFPRLPTQGFAHVQHLNLDGVRASVEALDGVLARFTQLNRLSLGRNNLATLPARLTELRGLEHLDLTHNQLTLTPVMQQQLSGLASLQELSLAHNRVGQLDVSGLTQLRGLDLSHTGITAWPTGVLDLPHLRRLDMSHSAITQVPGAALVGHDPLMRGTNLRGCRLGPQALADLQGFTLQSSSTALTELQRHLASRPENDSVLGIPRHLLAEGRTGGDPEYFPLEVRDNPDLLIALPLDSPGGEASLTAAVRMQRLDPALSDARAVQRIADLSASGLSSLDLEARLTQWSAQHQALVRQLNDWIDIRAYREGGGWVSAVDRRRAADRLLDSWRHNLRTEPETGRQLLDLSDLYLGDLPPVAPHFAHVTTLNLSAVKLTEQGSNEFLRAFPQVRSLILSHNGLSRLPEAVSELSALTRLEAGHNNVWGLAELQATLNELPALEWLDLSANSLSGLDISRLPQLETLDLHGNILVDWPVGVLEAPRLRSLNLSNNQIESVPADAWYPEHLALMAGINLSDNLLLEGDLRVLHDYLLDTGHGLGFTEEEIDRLLDGYENDDEANGNGPDDEAHPEQQPPQEQKDQWFNGVPAESEKHAIWDELKAAEGSADFFQIISQLRHAKDYEVDRAELTRRVWDVLEGAHAQPDLRDALFLRARASIEQVTCGDGWILLFSDLEVRAYEFKVLQTVSPGQEGLGLFRLARSIIRLEEVEATAETAIRQHPGIDQAEVRLAYRIRLAQRLELPRQPSTMIYENFSGVTPADIDSAYTRIIAGENTPAFTDKLVTRDYWVDYLKRQHPAEFSAMASGHAARVEALEAQHSDLNPAYLAASVALDTQRIQEEKALALQLTARERTAMGL</sequence>
<gene>
    <name evidence="9" type="ORF">HX828_25285</name>
</gene>
<dbReference type="SUPFAM" id="SSF52058">
    <property type="entry name" value="L domain-like"/>
    <property type="match status" value="2"/>
</dbReference>
<evidence type="ECO:0000313" key="10">
    <source>
        <dbReference type="Proteomes" id="UP000537188"/>
    </source>
</evidence>
<dbReference type="SMART" id="SM00369">
    <property type="entry name" value="LRR_TYP"/>
    <property type="match status" value="8"/>
</dbReference>
<dbReference type="PROSITE" id="PS51450">
    <property type="entry name" value="LRR"/>
    <property type="match status" value="1"/>
</dbReference>
<keyword evidence="6" id="KW-0808">Transferase</keyword>
<dbReference type="InterPro" id="IPR050216">
    <property type="entry name" value="LRR_domain-containing"/>
</dbReference>
<keyword evidence="4" id="KW-0677">Repeat</keyword>
<evidence type="ECO:0000256" key="7">
    <source>
        <dbReference type="SAM" id="MobiDB-lite"/>
    </source>
</evidence>
<dbReference type="PROSITE" id="PS52053">
    <property type="entry name" value="NEL"/>
    <property type="match status" value="1"/>
</dbReference>
<dbReference type="EMBL" id="JACARF010000045">
    <property type="protein sequence ID" value="NWE78872.1"/>
    <property type="molecule type" value="Genomic_DNA"/>
</dbReference>
<dbReference type="Gene3D" id="1.20.58.360">
    <property type="entry name" value="Shigella T3SS effector IpaH defines"/>
    <property type="match status" value="1"/>
</dbReference>
<evidence type="ECO:0000256" key="6">
    <source>
        <dbReference type="PROSITE-ProRule" id="PRU01398"/>
    </source>
</evidence>
<dbReference type="Pfam" id="PF20178">
    <property type="entry name" value="ToxA_N"/>
    <property type="match status" value="1"/>
</dbReference>
<keyword evidence="6" id="KW-0964">Secreted</keyword>
<dbReference type="PANTHER" id="PTHR48051:SF54">
    <property type="entry name" value="LEUCINE-RICH REPEAT-CONTAINING PROTEIN"/>
    <property type="match status" value="1"/>
</dbReference>
<proteinExistence type="inferred from homology"/>
<protein>
    <recommendedName>
        <fullName evidence="2">RING-type E3 ubiquitin transferase</fullName>
        <ecNumber evidence="2">2.3.2.27</ecNumber>
    </recommendedName>
</protein>
<feature type="domain" description="NEL" evidence="8">
    <location>
        <begin position="2050"/>
        <end position="2332"/>
    </location>
</feature>
<evidence type="ECO:0000256" key="5">
    <source>
        <dbReference type="ARBA" id="ARBA00023026"/>
    </source>
</evidence>
<dbReference type="Pfam" id="PF13855">
    <property type="entry name" value="LRR_8"/>
    <property type="match status" value="1"/>
</dbReference>
<evidence type="ECO:0000259" key="8">
    <source>
        <dbReference type="PROSITE" id="PS52053"/>
    </source>
</evidence>
<evidence type="ECO:0000313" key="9">
    <source>
        <dbReference type="EMBL" id="NWE78872.1"/>
    </source>
</evidence>
<organism evidence="9 10">
    <name type="scientific">Pseudomonas yamanorum</name>
    <dbReference type="NCBI Taxonomy" id="515393"/>
    <lineage>
        <taxon>Bacteria</taxon>
        <taxon>Pseudomonadati</taxon>
        <taxon>Pseudomonadota</taxon>
        <taxon>Gammaproteobacteria</taxon>
        <taxon>Pseudomonadales</taxon>
        <taxon>Pseudomonadaceae</taxon>
        <taxon>Pseudomonas</taxon>
    </lineage>
</organism>
<dbReference type="InterPro" id="IPR032675">
    <property type="entry name" value="LRR_dom_sf"/>
</dbReference>
<feature type="region of interest" description="Disordered" evidence="7">
    <location>
        <begin position="2029"/>
        <end position="2055"/>
    </location>
</feature>